<evidence type="ECO:0000313" key="1">
    <source>
        <dbReference type="EMBL" id="KKN42134.1"/>
    </source>
</evidence>
<reference evidence="1" key="1">
    <citation type="journal article" date="2015" name="Nature">
        <title>Complex archaea that bridge the gap between prokaryotes and eukaryotes.</title>
        <authorList>
            <person name="Spang A."/>
            <person name="Saw J.H."/>
            <person name="Jorgensen S.L."/>
            <person name="Zaremba-Niedzwiedzka K."/>
            <person name="Martijn J."/>
            <person name="Lind A.E."/>
            <person name="van Eijk R."/>
            <person name="Schleper C."/>
            <person name="Guy L."/>
            <person name="Ettema T.J."/>
        </authorList>
    </citation>
    <scope>NUCLEOTIDE SEQUENCE</scope>
</reference>
<gene>
    <name evidence="1" type="ORF">LCGC14_0716380</name>
</gene>
<evidence type="ECO:0008006" key="2">
    <source>
        <dbReference type="Google" id="ProtNLM"/>
    </source>
</evidence>
<dbReference type="InterPro" id="IPR029044">
    <property type="entry name" value="Nucleotide-diphossugar_trans"/>
</dbReference>
<proteinExistence type="predicted"/>
<dbReference type="SUPFAM" id="SSF53448">
    <property type="entry name" value="Nucleotide-diphospho-sugar transferases"/>
    <property type="match status" value="1"/>
</dbReference>
<name>A0A0F9QI17_9ZZZZ</name>
<protein>
    <recommendedName>
        <fullName evidence="2">Glycosyltransferase 2-like domain-containing protein</fullName>
    </recommendedName>
</protein>
<dbReference type="AlphaFoldDB" id="A0A0F9QI17"/>
<accession>A0A0F9QI17</accession>
<sequence length="212" mass="25617">MMKVGIIIPDRGDRPKLLANSIRMLEAQTLKPHCIAIVNDEPKSDKPDITWRYRKGYDLLREKGLDIIVFWENDDWYSPDYLRYMTDKWLEHDKPDLFGTNHTIYYNIKIKKYFEMLHDQRSAAMNTLIKPDMNFEWCPDYETFTDLHLYRTLNYKVFRPDKLYSLGIKHGIGKLGGRSHIDRLYRYKFKDNGFLKKTLDPVSYNFYWNYFN</sequence>
<comment type="caution">
    <text evidence="1">The sequence shown here is derived from an EMBL/GenBank/DDBJ whole genome shotgun (WGS) entry which is preliminary data.</text>
</comment>
<dbReference type="CDD" id="cd00761">
    <property type="entry name" value="Glyco_tranf_GTA_type"/>
    <property type="match status" value="1"/>
</dbReference>
<organism evidence="1">
    <name type="scientific">marine sediment metagenome</name>
    <dbReference type="NCBI Taxonomy" id="412755"/>
    <lineage>
        <taxon>unclassified sequences</taxon>
        <taxon>metagenomes</taxon>
        <taxon>ecological metagenomes</taxon>
    </lineage>
</organism>
<dbReference type="Gene3D" id="3.90.550.10">
    <property type="entry name" value="Spore Coat Polysaccharide Biosynthesis Protein SpsA, Chain A"/>
    <property type="match status" value="1"/>
</dbReference>
<dbReference type="EMBL" id="LAZR01001602">
    <property type="protein sequence ID" value="KKN42134.1"/>
    <property type="molecule type" value="Genomic_DNA"/>
</dbReference>